<dbReference type="EMBL" id="LASV01000301">
    <property type="protein sequence ID" value="KKA19972.1"/>
    <property type="molecule type" value="Genomic_DNA"/>
</dbReference>
<protein>
    <submittedName>
        <fullName evidence="2">Uncharacterized protein</fullName>
    </submittedName>
</protein>
<name>A0A0F4YNY1_RASE3</name>
<proteinExistence type="predicted"/>
<keyword evidence="1" id="KW-0732">Signal</keyword>
<keyword evidence="3" id="KW-1185">Reference proteome</keyword>
<evidence type="ECO:0000313" key="3">
    <source>
        <dbReference type="Proteomes" id="UP000053958"/>
    </source>
</evidence>
<dbReference type="AlphaFoldDB" id="A0A0F4YNY1"/>
<reference evidence="2 3" key="1">
    <citation type="submission" date="2015-04" db="EMBL/GenBank/DDBJ databases">
        <authorList>
            <person name="Heijne W.H."/>
            <person name="Fedorova N.D."/>
            <person name="Nierman W.C."/>
            <person name="Vollebregt A.W."/>
            <person name="Zhao Z."/>
            <person name="Wu L."/>
            <person name="Kumar M."/>
            <person name="Stam H."/>
            <person name="van den Berg M.A."/>
            <person name="Pel H.J."/>
        </authorList>
    </citation>
    <scope>NUCLEOTIDE SEQUENCE [LARGE SCALE GENOMIC DNA]</scope>
    <source>
        <strain evidence="2 3">CBS 393.64</strain>
    </source>
</reference>
<feature type="chain" id="PRO_5002481787" evidence="1">
    <location>
        <begin position="24"/>
        <end position="107"/>
    </location>
</feature>
<evidence type="ECO:0000256" key="1">
    <source>
        <dbReference type="SAM" id="SignalP"/>
    </source>
</evidence>
<gene>
    <name evidence="2" type="ORF">T310_6049</name>
</gene>
<dbReference type="Proteomes" id="UP000053958">
    <property type="component" value="Unassembled WGS sequence"/>
</dbReference>
<organism evidence="2 3">
    <name type="scientific">Rasamsonia emersonii (strain ATCC 16479 / CBS 393.64 / IMI 116815)</name>
    <dbReference type="NCBI Taxonomy" id="1408163"/>
    <lineage>
        <taxon>Eukaryota</taxon>
        <taxon>Fungi</taxon>
        <taxon>Dikarya</taxon>
        <taxon>Ascomycota</taxon>
        <taxon>Pezizomycotina</taxon>
        <taxon>Eurotiomycetes</taxon>
        <taxon>Eurotiomycetidae</taxon>
        <taxon>Eurotiales</taxon>
        <taxon>Trichocomaceae</taxon>
        <taxon>Rasamsonia</taxon>
    </lineage>
</organism>
<dbReference type="GeneID" id="25318361"/>
<evidence type="ECO:0000313" key="2">
    <source>
        <dbReference type="EMBL" id="KKA19972.1"/>
    </source>
</evidence>
<feature type="signal peptide" evidence="1">
    <location>
        <begin position="1"/>
        <end position="23"/>
    </location>
</feature>
<feature type="non-terminal residue" evidence="2">
    <location>
        <position position="1"/>
    </location>
</feature>
<sequence length="107" mass="12757">LEYGFMSFVSICLFSCRLWPASSFVLEYIQITSEFSCWREVYEVPDGVLYKLGGRKVRGYIFPAYTLRWVESVRMDDGWVLYIHTYRHVLTTQRRHEKQSSINRISS</sequence>
<comment type="caution">
    <text evidence="2">The sequence shown here is derived from an EMBL/GenBank/DDBJ whole genome shotgun (WGS) entry which is preliminary data.</text>
</comment>
<accession>A0A0F4YNY1</accession>
<dbReference type="RefSeq" id="XP_013326584.1">
    <property type="nucleotide sequence ID" value="XM_013471130.1"/>
</dbReference>